<accession>A0A9N8H4B7</accession>
<name>A0A9N8H4B7_9STRA</name>
<dbReference type="Gene3D" id="3.80.10.10">
    <property type="entry name" value="Ribonuclease Inhibitor"/>
    <property type="match status" value="1"/>
</dbReference>
<comment type="caution">
    <text evidence="1">The sequence shown here is derived from an EMBL/GenBank/DDBJ whole genome shotgun (WGS) entry which is preliminary data.</text>
</comment>
<dbReference type="AlphaFoldDB" id="A0A9N8H4B7"/>
<evidence type="ECO:0000313" key="1">
    <source>
        <dbReference type="EMBL" id="CAB9498790.1"/>
    </source>
</evidence>
<proteinExistence type="predicted"/>
<dbReference type="Pfam" id="PF00560">
    <property type="entry name" value="LRR_1"/>
    <property type="match status" value="1"/>
</dbReference>
<protein>
    <submittedName>
        <fullName evidence="1">Uncharacterized protein</fullName>
    </submittedName>
</protein>
<organism evidence="1 2">
    <name type="scientific">Seminavis robusta</name>
    <dbReference type="NCBI Taxonomy" id="568900"/>
    <lineage>
        <taxon>Eukaryota</taxon>
        <taxon>Sar</taxon>
        <taxon>Stramenopiles</taxon>
        <taxon>Ochrophyta</taxon>
        <taxon>Bacillariophyta</taxon>
        <taxon>Bacillariophyceae</taxon>
        <taxon>Bacillariophycidae</taxon>
        <taxon>Naviculales</taxon>
        <taxon>Naviculaceae</taxon>
        <taxon>Seminavis</taxon>
    </lineage>
</organism>
<reference evidence="1" key="1">
    <citation type="submission" date="2020-06" db="EMBL/GenBank/DDBJ databases">
        <authorList>
            <consortium name="Plant Systems Biology data submission"/>
        </authorList>
    </citation>
    <scope>NUCLEOTIDE SEQUENCE</scope>
    <source>
        <strain evidence="1">D6</strain>
    </source>
</reference>
<gene>
    <name evidence="1" type="ORF">SEMRO_45_G027110.1</name>
</gene>
<dbReference type="InterPro" id="IPR032675">
    <property type="entry name" value="LRR_dom_sf"/>
</dbReference>
<dbReference type="OrthoDB" id="676979at2759"/>
<dbReference type="InterPro" id="IPR001611">
    <property type="entry name" value="Leu-rich_rpt"/>
</dbReference>
<dbReference type="EMBL" id="CAICTM010000045">
    <property type="protein sequence ID" value="CAB9498790.1"/>
    <property type="molecule type" value="Genomic_DNA"/>
</dbReference>
<evidence type="ECO:0000313" key="2">
    <source>
        <dbReference type="Proteomes" id="UP001153069"/>
    </source>
</evidence>
<dbReference type="Proteomes" id="UP001153069">
    <property type="component" value="Unassembled WGS sequence"/>
</dbReference>
<dbReference type="SUPFAM" id="SSF52058">
    <property type="entry name" value="L domain-like"/>
    <property type="match status" value="1"/>
</dbReference>
<sequence>MFGNKLSTLFLTNNSRTGRVPTEVGLFDGVTLGFGSNCLSGSIPTELFQAGKGIQSFYFNDNKLTGTLPTEIGASHVGHDLIVALQVGPIWMAPYQRNSSPVVPTYLILGLPTVA</sequence>
<keyword evidence="2" id="KW-1185">Reference proteome</keyword>